<evidence type="ECO:0000256" key="1">
    <source>
        <dbReference type="ARBA" id="ARBA00004651"/>
    </source>
</evidence>
<dbReference type="InterPro" id="IPR000276">
    <property type="entry name" value="GPCR_Rhodpsn"/>
</dbReference>
<evidence type="ECO:0000256" key="2">
    <source>
        <dbReference type="ARBA" id="ARBA00010663"/>
    </source>
</evidence>
<evidence type="ECO:0000256" key="9">
    <source>
        <dbReference type="ARBA" id="ARBA00023224"/>
    </source>
</evidence>
<feature type="region of interest" description="Disordered" evidence="10">
    <location>
        <begin position="179"/>
        <end position="207"/>
    </location>
</feature>
<dbReference type="GO" id="GO:0005886">
    <property type="term" value="C:plasma membrane"/>
    <property type="evidence" value="ECO:0007669"/>
    <property type="project" value="UniProtKB-SubCell"/>
</dbReference>
<feature type="compositionally biased region" description="Pro residues" evidence="10">
    <location>
        <begin position="188"/>
        <end position="197"/>
    </location>
</feature>
<keyword evidence="6" id="KW-0297">G-protein coupled receptor</keyword>
<comment type="subcellular location">
    <subcellularLocation>
        <location evidence="1">Cell membrane</location>
        <topology evidence="1">Multi-pass membrane protein</topology>
    </subcellularLocation>
</comment>
<feature type="compositionally biased region" description="Low complexity" evidence="10">
    <location>
        <begin position="365"/>
        <end position="386"/>
    </location>
</feature>
<feature type="region of interest" description="Disordered" evidence="10">
    <location>
        <begin position="364"/>
        <end position="386"/>
    </location>
</feature>
<dbReference type="PRINTS" id="PR00237">
    <property type="entry name" value="GPCRRHODOPSN"/>
</dbReference>
<dbReference type="FunCoup" id="A0A2J7RM17">
    <property type="interactions" value="75"/>
</dbReference>
<evidence type="ECO:0000259" key="12">
    <source>
        <dbReference type="PROSITE" id="PS50262"/>
    </source>
</evidence>
<feature type="domain" description="G-protein coupled receptors family 1 profile" evidence="12">
    <location>
        <begin position="22"/>
        <end position="285"/>
    </location>
</feature>
<keyword evidence="14" id="KW-1185">Reference proteome</keyword>
<feature type="transmembrane region" description="Helical" evidence="11">
    <location>
        <begin position="146"/>
        <end position="173"/>
    </location>
</feature>
<keyword evidence="5 11" id="KW-1133">Transmembrane helix</keyword>
<dbReference type="OrthoDB" id="5980076at2759"/>
<dbReference type="CDD" id="cd00637">
    <property type="entry name" value="7tm_classA_rhodopsin-like"/>
    <property type="match status" value="1"/>
</dbReference>
<keyword evidence="8" id="KW-0675">Receptor</keyword>
<sequence length="386" mass="42933">MDKVLLLCEVLLALIFLTGTAANATVLLVLYRRPALRTLSNRFVINLLCTNLTSTCVLLPLALLNAIEHPIGEGVAAATCVASVLAVLLISLDQYCAVVDPLRYHARISKARSVGLMLAAWSLACLLGVLHGAGEWSEHDDYRSTFAAIFFALVFFLPFIAILWMYVCIYSAAHTNSKRRRKTGSGPITPPEQPEPLPRTGSDEPSVRSTMISLKYRISNASMFRYREETRAARVSALVIVMALVCWLPYVTVLGLRTLTFIPRYVHYASITLLVSAALISPCLFAYRNRRIQREARRLLGIPRRDRERQSRRLPQQQKFLPALQLMSRKGNKRQISFFVSYVNVQDPAKGEFVEIPESALAVDTSRSSFSSGGSTQGTSSTMETD</sequence>
<gene>
    <name evidence="13" type="ORF">B7P43_G15803</name>
</gene>
<keyword evidence="9" id="KW-0807">Transducer</keyword>
<dbReference type="SUPFAM" id="SSF81321">
    <property type="entry name" value="Family A G protein-coupled receptor-like"/>
    <property type="match status" value="1"/>
</dbReference>
<keyword evidence="4 11" id="KW-0812">Transmembrane</keyword>
<dbReference type="Pfam" id="PF00001">
    <property type="entry name" value="7tm_1"/>
    <property type="match status" value="1"/>
</dbReference>
<feature type="transmembrane region" description="Helical" evidence="11">
    <location>
        <begin position="265"/>
        <end position="287"/>
    </location>
</feature>
<dbReference type="PANTHER" id="PTHR22752:SF1">
    <property type="entry name" value="G-PROTEIN COUPLED RECEPTOR 176"/>
    <property type="match status" value="1"/>
</dbReference>
<dbReference type="PANTHER" id="PTHR22752">
    <property type="entry name" value="G PROTEIN-COUPLED RECEPTOR"/>
    <property type="match status" value="1"/>
</dbReference>
<evidence type="ECO:0000256" key="3">
    <source>
        <dbReference type="ARBA" id="ARBA00022475"/>
    </source>
</evidence>
<evidence type="ECO:0000256" key="10">
    <source>
        <dbReference type="SAM" id="MobiDB-lite"/>
    </source>
</evidence>
<accession>A0A2J7RM17</accession>
<dbReference type="EMBL" id="NEVH01002584">
    <property type="protein sequence ID" value="PNF41849.1"/>
    <property type="molecule type" value="Genomic_DNA"/>
</dbReference>
<feature type="transmembrane region" description="Helical" evidence="11">
    <location>
        <begin position="12"/>
        <end position="31"/>
    </location>
</feature>
<feature type="transmembrane region" description="Helical" evidence="11">
    <location>
        <begin position="113"/>
        <end position="134"/>
    </location>
</feature>
<comment type="similarity">
    <text evidence="2">Belongs to the G-protein coupled receptor 1 family.</text>
</comment>
<comment type="caution">
    <text evidence="13">The sequence shown here is derived from an EMBL/GenBank/DDBJ whole genome shotgun (WGS) entry which is preliminary data.</text>
</comment>
<dbReference type="InParanoid" id="A0A2J7RM17"/>
<feature type="transmembrane region" description="Helical" evidence="11">
    <location>
        <begin position="232"/>
        <end position="253"/>
    </location>
</feature>
<name>A0A2J7RM17_9NEOP</name>
<evidence type="ECO:0000313" key="14">
    <source>
        <dbReference type="Proteomes" id="UP000235965"/>
    </source>
</evidence>
<keyword evidence="7 11" id="KW-0472">Membrane</keyword>
<dbReference type="AlphaFoldDB" id="A0A2J7RM17"/>
<dbReference type="Proteomes" id="UP000235965">
    <property type="component" value="Unassembled WGS sequence"/>
</dbReference>
<proteinExistence type="inferred from homology"/>
<evidence type="ECO:0000256" key="4">
    <source>
        <dbReference type="ARBA" id="ARBA00022692"/>
    </source>
</evidence>
<protein>
    <recommendedName>
        <fullName evidence="12">G-protein coupled receptors family 1 profile domain-containing protein</fullName>
    </recommendedName>
</protein>
<evidence type="ECO:0000256" key="6">
    <source>
        <dbReference type="ARBA" id="ARBA00023040"/>
    </source>
</evidence>
<evidence type="ECO:0000256" key="5">
    <source>
        <dbReference type="ARBA" id="ARBA00022989"/>
    </source>
</evidence>
<dbReference type="STRING" id="105785.A0A2J7RM17"/>
<evidence type="ECO:0000256" key="8">
    <source>
        <dbReference type="ARBA" id="ARBA00023170"/>
    </source>
</evidence>
<organism evidence="13 14">
    <name type="scientific">Cryptotermes secundus</name>
    <dbReference type="NCBI Taxonomy" id="105785"/>
    <lineage>
        <taxon>Eukaryota</taxon>
        <taxon>Metazoa</taxon>
        <taxon>Ecdysozoa</taxon>
        <taxon>Arthropoda</taxon>
        <taxon>Hexapoda</taxon>
        <taxon>Insecta</taxon>
        <taxon>Pterygota</taxon>
        <taxon>Neoptera</taxon>
        <taxon>Polyneoptera</taxon>
        <taxon>Dictyoptera</taxon>
        <taxon>Blattodea</taxon>
        <taxon>Blattoidea</taxon>
        <taxon>Termitoidae</taxon>
        <taxon>Kalotermitidae</taxon>
        <taxon>Cryptotermitinae</taxon>
        <taxon>Cryptotermes</taxon>
    </lineage>
</organism>
<dbReference type="Gene3D" id="1.20.1070.10">
    <property type="entry name" value="Rhodopsin 7-helix transmembrane proteins"/>
    <property type="match status" value="1"/>
</dbReference>
<dbReference type="GO" id="GO:0004930">
    <property type="term" value="F:G protein-coupled receptor activity"/>
    <property type="evidence" value="ECO:0007669"/>
    <property type="project" value="UniProtKB-KW"/>
</dbReference>
<feature type="transmembrane region" description="Helical" evidence="11">
    <location>
        <begin position="43"/>
        <end position="63"/>
    </location>
</feature>
<keyword evidence="3" id="KW-1003">Cell membrane</keyword>
<evidence type="ECO:0000313" key="13">
    <source>
        <dbReference type="EMBL" id="PNF41849.1"/>
    </source>
</evidence>
<dbReference type="PROSITE" id="PS50262">
    <property type="entry name" value="G_PROTEIN_RECEP_F1_2"/>
    <property type="match status" value="1"/>
</dbReference>
<dbReference type="InterPro" id="IPR017452">
    <property type="entry name" value="GPCR_Rhodpsn_7TM"/>
</dbReference>
<evidence type="ECO:0000256" key="11">
    <source>
        <dbReference type="SAM" id="Phobius"/>
    </source>
</evidence>
<evidence type="ECO:0000256" key="7">
    <source>
        <dbReference type="ARBA" id="ARBA00023136"/>
    </source>
</evidence>
<feature type="transmembrane region" description="Helical" evidence="11">
    <location>
        <begin position="75"/>
        <end position="92"/>
    </location>
</feature>
<reference evidence="13 14" key="1">
    <citation type="submission" date="2017-12" db="EMBL/GenBank/DDBJ databases">
        <title>Hemimetabolous genomes reveal molecular basis of termite eusociality.</title>
        <authorList>
            <person name="Harrison M.C."/>
            <person name="Jongepier E."/>
            <person name="Robertson H.M."/>
            <person name="Arning N."/>
            <person name="Bitard-Feildel T."/>
            <person name="Chao H."/>
            <person name="Childers C.P."/>
            <person name="Dinh H."/>
            <person name="Doddapaneni H."/>
            <person name="Dugan S."/>
            <person name="Gowin J."/>
            <person name="Greiner C."/>
            <person name="Han Y."/>
            <person name="Hu H."/>
            <person name="Hughes D.S.T."/>
            <person name="Huylmans A.-K."/>
            <person name="Kemena C."/>
            <person name="Kremer L.P.M."/>
            <person name="Lee S.L."/>
            <person name="Lopez-Ezquerra A."/>
            <person name="Mallet L."/>
            <person name="Monroy-Kuhn J.M."/>
            <person name="Moser A."/>
            <person name="Murali S.C."/>
            <person name="Muzny D.M."/>
            <person name="Otani S."/>
            <person name="Piulachs M.-D."/>
            <person name="Poelchau M."/>
            <person name="Qu J."/>
            <person name="Schaub F."/>
            <person name="Wada-Katsumata A."/>
            <person name="Worley K.C."/>
            <person name="Xie Q."/>
            <person name="Ylla G."/>
            <person name="Poulsen M."/>
            <person name="Gibbs R.A."/>
            <person name="Schal C."/>
            <person name="Richards S."/>
            <person name="Belles X."/>
            <person name="Korb J."/>
            <person name="Bornberg-Bauer E."/>
        </authorList>
    </citation>
    <scope>NUCLEOTIDE SEQUENCE [LARGE SCALE GENOMIC DNA]</scope>
    <source>
        <tissue evidence="13">Whole body</tissue>
    </source>
</reference>